<evidence type="ECO:0000256" key="4">
    <source>
        <dbReference type="ARBA" id="ARBA00023125"/>
    </source>
</evidence>
<feature type="compositionally biased region" description="Pro residues" evidence="12">
    <location>
        <begin position="97"/>
        <end position="116"/>
    </location>
</feature>
<dbReference type="EMBL" id="SWJQ01001700">
    <property type="protein sequence ID" value="TRZ07620.1"/>
    <property type="molecule type" value="Genomic_DNA"/>
</dbReference>
<dbReference type="InterPro" id="IPR058607">
    <property type="entry name" value="HMG-box_Cic-like"/>
</dbReference>
<feature type="region of interest" description="Disordered" evidence="12">
    <location>
        <begin position="255"/>
        <end position="326"/>
    </location>
</feature>
<evidence type="ECO:0000256" key="2">
    <source>
        <dbReference type="ARBA" id="ARBA00022553"/>
    </source>
</evidence>
<feature type="compositionally biased region" description="Pro residues" evidence="12">
    <location>
        <begin position="45"/>
        <end position="65"/>
    </location>
</feature>
<dbReference type="Gene3D" id="1.10.30.10">
    <property type="entry name" value="High mobility group box domain"/>
    <property type="match status" value="1"/>
</dbReference>
<evidence type="ECO:0000256" key="11">
    <source>
        <dbReference type="PROSITE-ProRule" id="PRU00267"/>
    </source>
</evidence>
<feature type="domain" description="HMG box" evidence="13">
    <location>
        <begin position="185"/>
        <end position="253"/>
    </location>
</feature>
<reference evidence="14" key="1">
    <citation type="submission" date="2019-04" db="EMBL/GenBank/DDBJ databases">
        <title>Genome assembly of Zosterops borbonicus 15179.</title>
        <authorList>
            <person name="Leroy T."/>
            <person name="Anselmetti Y."/>
            <person name="Tilak M.-K."/>
            <person name="Nabholz B."/>
        </authorList>
    </citation>
    <scope>NUCLEOTIDE SEQUENCE</scope>
    <source>
        <strain evidence="14">HGM_15179</strain>
        <tissue evidence="14">Muscle</tissue>
    </source>
</reference>
<dbReference type="PANTHER" id="PTHR13059:SF13">
    <property type="entry name" value="PROTEIN CAPICUA HOMOLOG"/>
    <property type="match status" value="1"/>
</dbReference>
<feature type="compositionally biased region" description="Gly residues" evidence="12">
    <location>
        <begin position="266"/>
        <end position="277"/>
    </location>
</feature>
<comment type="subunit">
    <text evidence="8">Found in a complex with ATXN1 and ATXN1L.</text>
</comment>
<dbReference type="GO" id="GO:0000977">
    <property type="term" value="F:RNA polymerase II transcription regulatory region sequence-specific DNA binding"/>
    <property type="evidence" value="ECO:0007669"/>
    <property type="project" value="TreeGrafter"/>
</dbReference>
<keyword evidence="3" id="KW-0805">Transcription regulation</keyword>
<keyword evidence="6 11" id="KW-0539">Nucleus</keyword>
<evidence type="ECO:0000256" key="12">
    <source>
        <dbReference type="SAM" id="MobiDB-lite"/>
    </source>
</evidence>
<protein>
    <recommendedName>
        <fullName evidence="10">Protein capicua homolog</fullName>
    </recommendedName>
</protein>
<evidence type="ECO:0000256" key="10">
    <source>
        <dbReference type="ARBA" id="ARBA00074291"/>
    </source>
</evidence>
<keyword evidence="1" id="KW-0678">Repressor</keyword>
<dbReference type="AlphaFoldDB" id="A0A8K1D825"/>
<comment type="subunit">
    <text evidence="9">Interacts with ATXN1.</text>
</comment>
<accession>A0A8K1D825</accession>
<keyword evidence="4 11" id="KW-0238">DNA-binding</keyword>
<evidence type="ECO:0000313" key="15">
    <source>
        <dbReference type="Proteomes" id="UP000796761"/>
    </source>
</evidence>
<comment type="caution">
    <text evidence="14">The sequence shown here is derived from an EMBL/GenBank/DDBJ whole genome shotgun (WGS) entry which is preliminary data.</text>
</comment>
<name>A0A8K1D825_9PASS</name>
<dbReference type="Pfam" id="PF00505">
    <property type="entry name" value="HMG_box"/>
    <property type="match status" value="1"/>
</dbReference>
<evidence type="ECO:0000256" key="5">
    <source>
        <dbReference type="ARBA" id="ARBA00023163"/>
    </source>
</evidence>
<evidence type="ECO:0000256" key="3">
    <source>
        <dbReference type="ARBA" id="ARBA00023015"/>
    </source>
</evidence>
<keyword evidence="2" id="KW-0597">Phosphoprotein</keyword>
<dbReference type="Proteomes" id="UP000796761">
    <property type="component" value="Unassembled WGS sequence"/>
</dbReference>
<keyword evidence="15" id="KW-1185">Reference proteome</keyword>
<feature type="region of interest" description="Disordered" evidence="12">
    <location>
        <begin position="38"/>
        <end position="188"/>
    </location>
</feature>
<gene>
    <name evidence="14" type="ORF">HGM15179_019488</name>
</gene>
<evidence type="ECO:0000256" key="1">
    <source>
        <dbReference type="ARBA" id="ARBA00022491"/>
    </source>
</evidence>
<sequence length="326" mass="34868">MSSSSAALPPPRRGLGMFVWTNVEPRSVPVFPWHSLVPFLAPSQPDAPPQPPPGLQPVSHPPPAAPSKEPPESAAVAPEPPGGPGQEPGRCGGATRPPSPPPAAPPAPPPAATAPPPEEEPPTGGTRADSETESDHDDAFLSSLVAPELPLPLAPGKRRTQSLSALPKDGDKDGRSPSKREKDHIRRPMNAFMIFSKRHRALVHQRHPNQDNRTVSKILGEWWYALGPREKQQYHDLAFQVKEAHFKAHPDWKWCNKDRKKSSSEGGRGPGGAGGGPKEPRERSASESGPPAPPQDDGFAPPPPDIDLKCKERVSDSDSDSEGGDK</sequence>
<feature type="compositionally biased region" description="Acidic residues" evidence="12">
    <location>
        <begin position="317"/>
        <end position="326"/>
    </location>
</feature>
<organism evidence="14 15">
    <name type="scientific">Zosterops borbonicus</name>
    <dbReference type="NCBI Taxonomy" id="364589"/>
    <lineage>
        <taxon>Eukaryota</taxon>
        <taxon>Metazoa</taxon>
        <taxon>Chordata</taxon>
        <taxon>Craniata</taxon>
        <taxon>Vertebrata</taxon>
        <taxon>Euteleostomi</taxon>
        <taxon>Archelosauria</taxon>
        <taxon>Archosauria</taxon>
        <taxon>Dinosauria</taxon>
        <taxon>Saurischia</taxon>
        <taxon>Theropoda</taxon>
        <taxon>Coelurosauria</taxon>
        <taxon>Aves</taxon>
        <taxon>Neognathae</taxon>
        <taxon>Neoaves</taxon>
        <taxon>Telluraves</taxon>
        <taxon>Australaves</taxon>
        <taxon>Passeriformes</taxon>
        <taxon>Sylvioidea</taxon>
        <taxon>Zosteropidae</taxon>
        <taxon>Zosterops</taxon>
    </lineage>
</organism>
<dbReference type="PANTHER" id="PTHR13059">
    <property type="entry name" value="HMG-BOX TRANSCRIPTION FACTOR BBX"/>
    <property type="match status" value="1"/>
</dbReference>
<dbReference type="SUPFAM" id="SSF47095">
    <property type="entry name" value="HMG-box"/>
    <property type="match status" value="1"/>
</dbReference>
<evidence type="ECO:0000313" key="14">
    <source>
        <dbReference type="EMBL" id="TRZ07620.1"/>
    </source>
</evidence>
<keyword evidence="5" id="KW-0804">Transcription</keyword>
<feature type="compositionally biased region" description="Basic and acidic residues" evidence="12">
    <location>
        <begin position="306"/>
        <end position="316"/>
    </location>
</feature>
<dbReference type="SMART" id="SM00398">
    <property type="entry name" value="HMG"/>
    <property type="match status" value="1"/>
</dbReference>
<evidence type="ECO:0000256" key="6">
    <source>
        <dbReference type="ARBA" id="ARBA00023242"/>
    </source>
</evidence>
<feature type="non-terminal residue" evidence="14">
    <location>
        <position position="326"/>
    </location>
</feature>
<feature type="compositionally biased region" description="Basic and acidic residues" evidence="12">
    <location>
        <begin position="168"/>
        <end position="186"/>
    </location>
</feature>
<dbReference type="PROSITE" id="PS50118">
    <property type="entry name" value="HMG_BOX_2"/>
    <property type="match status" value="1"/>
</dbReference>
<evidence type="ECO:0000256" key="8">
    <source>
        <dbReference type="ARBA" id="ARBA00064662"/>
    </source>
</evidence>
<dbReference type="InterPro" id="IPR009071">
    <property type="entry name" value="HMG_box_dom"/>
</dbReference>
<dbReference type="CDD" id="cd21990">
    <property type="entry name" value="HMG-box_CIC-like"/>
    <property type="match status" value="1"/>
</dbReference>
<dbReference type="GO" id="GO:0000981">
    <property type="term" value="F:DNA-binding transcription factor activity, RNA polymerase II-specific"/>
    <property type="evidence" value="ECO:0007669"/>
    <property type="project" value="TreeGrafter"/>
</dbReference>
<evidence type="ECO:0000256" key="7">
    <source>
        <dbReference type="ARBA" id="ARBA00053962"/>
    </source>
</evidence>
<proteinExistence type="predicted"/>
<dbReference type="FunFam" id="1.10.30.10:FF:000010">
    <property type="entry name" value="Capicua transcriptional repressor b"/>
    <property type="match status" value="1"/>
</dbReference>
<dbReference type="OrthoDB" id="10051111at2759"/>
<evidence type="ECO:0000256" key="9">
    <source>
        <dbReference type="ARBA" id="ARBA00065636"/>
    </source>
</evidence>
<feature type="compositionally biased region" description="Pro residues" evidence="12">
    <location>
        <begin position="290"/>
        <end position="305"/>
    </location>
</feature>
<evidence type="ECO:0000259" key="13">
    <source>
        <dbReference type="PROSITE" id="PS50118"/>
    </source>
</evidence>
<dbReference type="InterPro" id="IPR052412">
    <property type="entry name" value="CC-Dev_Transcription_Reg"/>
</dbReference>
<dbReference type="InterPro" id="IPR036910">
    <property type="entry name" value="HMG_box_dom_sf"/>
</dbReference>
<feature type="DNA-binding region" description="HMG box" evidence="11">
    <location>
        <begin position="185"/>
        <end position="253"/>
    </location>
</feature>
<comment type="function">
    <text evidence="7">Transcriptional repressor which plays a role in development of the central nervous system (CNS). In concert with ATXN1 and ATXN1L, involved in brain development.</text>
</comment>
<dbReference type="GO" id="GO:0005634">
    <property type="term" value="C:nucleus"/>
    <property type="evidence" value="ECO:0007669"/>
    <property type="project" value="UniProtKB-UniRule"/>
</dbReference>